<evidence type="ECO:0000256" key="1">
    <source>
        <dbReference type="ARBA" id="ARBA00022714"/>
    </source>
</evidence>
<evidence type="ECO:0000256" key="6">
    <source>
        <dbReference type="ARBA" id="ARBA00038001"/>
    </source>
</evidence>
<dbReference type="PROSITE" id="PS51296">
    <property type="entry name" value="RIESKE"/>
    <property type="match status" value="1"/>
</dbReference>
<comment type="similarity">
    <text evidence="6">Belongs to the bacterial ring-hydroxylating dioxygenase ferredoxin component family.</text>
</comment>
<evidence type="ECO:0000313" key="8">
    <source>
        <dbReference type="EMBL" id="MDY0871413.1"/>
    </source>
</evidence>
<evidence type="ECO:0000256" key="5">
    <source>
        <dbReference type="ARBA" id="ARBA00034078"/>
    </source>
</evidence>
<name>A0ABU5DXH7_9PROT</name>
<evidence type="ECO:0000313" key="9">
    <source>
        <dbReference type="Proteomes" id="UP001271769"/>
    </source>
</evidence>
<dbReference type="RefSeq" id="WP_320499843.1">
    <property type="nucleotide sequence ID" value="NZ_JAXCLX010000001.1"/>
</dbReference>
<dbReference type="Pfam" id="PF00355">
    <property type="entry name" value="Rieske"/>
    <property type="match status" value="1"/>
</dbReference>
<keyword evidence="3" id="KW-0408">Iron</keyword>
<dbReference type="Gene3D" id="2.102.10.10">
    <property type="entry name" value="Rieske [2Fe-2S] iron-sulphur domain"/>
    <property type="match status" value="1"/>
</dbReference>
<dbReference type="EMBL" id="JAXCLX010000001">
    <property type="protein sequence ID" value="MDY0871413.1"/>
    <property type="molecule type" value="Genomic_DNA"/>
</dbReference>
<reference evidence="8 9" key="1">
    <citation type="journal article" date="2013" name="Antonie Van Leeuwenhoek">
        <title>Dongia rigui sp. nov., isolated from freshwater of a large wetland in Korea.</title>
        <authorList>
            <person name="Baik K.S."/>
            <person name="Hwang Y.M."/>
            <person name="Choi J.S."/>
            <person name="Kwon J."/>
            <person name="Seong C.N."/>
        </authorList>
    </citation>
    <scope>NUCLEOTIDE SEQUENCE [LARGE SCALE GENOMIC DNA]</scope>
    <source>
        <strain evidence="8 9">04SU4-P</strain>
    </source>
</reference>
<sequence length="525" mass="58147">MAWIDVAAADELAAAKKLVVRHEGRQILLLETAAGLFACVNRCPHEGYPLREGSLSGDAGTCVLTCNWHNWKFDLMSGETLVGGDKLRRFPIRRTDTRIEIDITADDATARRATILAGIEKALYDDDAQRQSREIARLMRLKLDPLDAVRQALIWASDRLEFGTTHAIGAAPDWLTLARDVPAEDCLVALGEILAHLSDDARDRTRYPFAAGTADWDEAKFAAAVEAQDEAVALRLMRGGLARPLSTDIWRRVLTKIALAHYADFGHALIYAVKSMDLVDLLGPAVAEPLLSPYVRALCYSTREDLLPEFRSYAAELARWGQADSGPASIGIDMLRRGSAKSAMALVRGWSATAGRQVIWPALLETAAWQLLHADEARFWSVDQRLSENANWLDLTHTLTFADAGWQAATLSPELWPAIQLQLACFVGRNTAFVDPECDVAHYRVEDPGLFWREARLGLLDHGRGRFIISAHLTKTLMAAERLASGQPHLAPLLASALNRFLKAPIKERHTRRTARQMLDLVAQE</sequence>
<evidence type="ECO:0000256" key="2">
    <source>
        <dbReference type="ARBA" id="ARBA00022723"/>
    </source>
</evidence>
<proteinExistence type="inferred from homology"/>
<dbReference type="Proteomes" id="UP001271769">
    <property type="component" value="Unassembled WGS sequence"/>
</dbReference>
<evidence type="ECO:0000259" key="7">
    <source>
        <dbReference type="PROSITE" id="PS51296"/>
    </source>
</evidence>
<keyword evidence="2" id="KW-0479">Metal-binding</keyword>
<protein>
    <submittedName>
        <fullName evidence="8">Rieske 2Fe-2S domain-containing protein</fullName>
    </submittedName>
</protein>
<comment type="cofactor">
    <cofactor evidence="5">
        <name>[2Fe-2S] cluster</name>
        <dbReference type="ChEBI" id="CHEBI:190135"/>
    </cofactor>
</comment>
<keyword evidence="1" id="KW-0001">2Fe-2S</keyword>
<dbReference type="PANTHER" id="PTHR21496:SF0">
    <property type="entry name" value="RIESKE DOMAIN-CONTAINING PROTEIN"/>
    <property type="match status" value="1"/>
</dbReference>
<comment type="caution">
    <text evidence="8">The sequence shown here is derived from an EMBL/GenBank/DDBJ whole genome shotgun (WGS) entry which is preliminary data.</text>
</comment>
<keyword evidence="9" id="KW-1185">Reference proteome</keyword>
<evidence type="ECO:0000256" key="3">
    <source>
        <dbReference type="ARBA" id="ARBA00023004"/>
    </source>
</evidence>
<dbReference type="InterPro" id="IPR017941">
    <property type="entry name" value="Rieske_2Fe-2S"/>
</dbReference>
<dbReference type="InterPro" id="IPR036922">
    <property type="entry name" value="Rieske_2Fe-2S_sf"/>
</dbReference>
<accession>A0ABU5DXH7</accession>
<dbReference type="SUPFAM" id="SSF50022">
    <property type="entry name" value="ISP domain"/>
    <property type="match status" value="1"/>
</dbReference>
<organism evidence="8 9">
    <name type="scientific">Dongia rigui</name>
    <dbReference type="NCBI Taxonomy" id="940149"/>
    <lineage>
        <taxon>Bacteria</taxon>
        <taxon>Pseudomonadati</taxon>
        <taxon>Pseudomonadota</taxon>
        <taxon>Alphaproteobacteria</taxon>
        <taxon>Rhodospirillales</taxon>
        <taxon>Dongiaceae</taxon>
        <taxon>Dongia</taxon>
    </lineage>
</organism>
<dbReference type="PANTHER" id="PTHR21496">
    <property type="entry name" value="FERREDOXIN-RELATED"/>
    <property type="match status" value="1"/>
</dbReference>
<evidence type="ECO:0000256" key="4">
    <source>
        <dbReference type="ARBA" id="ARBA00023014"/>
    </source>
</evidence>
<keyword evidence="4" id="KW-0411">Iron-sulfur</keyword>
<gene>
    <name evidence="8" type="ORF">SMD31_05750</name>
</gene>
<feature type="domain" description="Rieske" evidence="7">
    <location>
        <begin position="3"/>
        <end position="101"/>
    </location>
</feature>